<keyword evidence="3" id="KW-1185">Reference proteome</keyword>
<dbReference type="Proteomes" id="UP000192591">
    <property type="component" value="Unassembled WGS sequence"/>
</dbReference>
<dbReference type="Gene3D" id="3.40.50.1820">
    <property type="entry name" value="alpha/beta hydrolase"/>
    <property type="match status" value="1"/>
</dbReference>
<accession>A0A1V9A6E3</accession>
<evidence type="ECO:0000313" key="2">
    <source>
        <dbReference type="EMBL" id="OQO92630.1"/>
    </source>
</evidence>
<dbReference type="GO" id="GO:0016787">
    <property type="term" value="F:hydrolase activity"/>
    <property type="evidence" value="ECO:0007669"/>
    <property type="project" value="UniProtKB-KW"/>
</dbReference>
<dbReference type="EMBL" id="MWIH01000005">
    <property type="protein sequence ID" value="OQO92630.1"/>
    <property type="molecule type" value="Genomic_DNA"/>
</dbReference>
<sequence length="308" mass="33707">MKPVNSTDYAHFLPLHYRDRALATKPRSTWWNWRGRRVHIARTSNPDAPLRVIIIHGAGGYSDALWPYADIAAGEAGEVMLPDLPLYGYTVEPRPGQVRYEDWIELLCDLVRAEHRADDRPLVLLGASMGGMLAYEVAARTRRVAAVAATCLLDPSAPDARRAAARFSGTGRIAPAVLGVLDRVARGHRLPIRWVVDMNSMSNDPGLSRLCATDPRGGGARVPVGFLASFLRFRPTPPEAFDAAPVTLVHPADDRWTPPELSVRFLGRITSNTTAVLLDGCGHYPIEEPGLTQLAHAMTSLRQQLVGS</sequence>
<dbReference type="PANTHER" id="PTHR43689">
    <property type="entry name" value="HYDROLASE"/>
    <property type="match status" value="1"/>
</dbReference>
<keyword evidence="2" id="KW-0378">Hydrolase</keyword>
<dbReference type="InterPro" id="IPR029058">
    <property type="entry name" value="AB_hydrolase_fold"/>
</dbReference>
<protein>
    <submittedName>
        <fullName evidence="2">Alpha/beta hydrolase</fullName>
    </submittedName>
</protein>
<proteinExistence type="predicted"/>
<organism evidence="2 3">
    <name type="scientific">Saccharomonospora piscinae</name>
    <dbReference type="NCBI Taxonomy" id="687388"/>
    <lineage>
        <taxon>Bacteria</taxon>
        <taxon>Bacillati</taxon>
        <taxon>Actinomycetota</taxon>
        <taxon>Actinomycetes</taxon>
        <taxon>Pseudonocardiales</taxon>
        <taxon>Pseudonocardiaceae</taxon>
        <taxon>Saccharomonospora</taxon>
    </lineage>
</organism>
<dbReference type="InterPro" id="IPR000073">
    <property type="entry name" value="AB_hydrolase_1"/>
</dbReference>
<evidence type="ECO:0000313" key="3">
    <source>
        <dbReference type="Proteomes" id="UP000192591"/>
    </source>
</evidence>
<gene>
    <name evidence="2" type="ORF">B1813_10710</name>
</gene>
<name>A0A1V9A6E3_SACPI</name>
<evidence type="ECO:0000259" key="1">
    <source>
        <dbReference type="Pfam" id="PF12697"/>
    </source>
</evidence>
<comment type="caution">
    <text evidence="2">The sequence shown here is derived from an EMBL/GenBank/DDBJ whole genome shotgun (WGS) entry which is preliminary data.</text>
</comment>
<dbReference type="STRING" id="1962155.B1813_10710"/>
<dbReference type="SUPFAM" id="SSF53474">
    <property type="entry name" value="alpha/beta-Hydrolases"/>
    <property type="match status" value="1"/>
</dbReference>
<dbReference type="Pfam" id="PF12697">
    <property type="entry name" value="Abhydrolase_6"/>
    <property type="match status" value="1"/>
</dbReference>
<dbReference type="AlphaFoldDB" id="A0A1V9A6E3"/>
<dbReference type="PANTHER" id="PTHR43689:SF8">
    <property type="entry name" value="ALPHA_BETA-HYDROLASES SUPERFAMILY PROTEIN"/>
    <property type="match status" value="1"/>
</dbReference>
<reference evidence="2 3" key="1">
    <citation type="submission" date="2017-02" db="EMBL/GenBank/DDBJ databases">
        <title>Draft genome of Saccharomonospora sp. 154.</title>
        <authorList>
            <person name="Alonso-Carmona G.S."/>
            <person name="De La Haba R."/>
            <person name="Vera-Gargallo B."/>
            <person name="Sandoval-Trujillo A.H."/>
            <person name="Ramirez-Duran N."/>
            <person name="Ventosa A."/>
        </authorList>
    </citation>
    <scope>NUCLEOTIDE SEQUENCE [LARGE SCALE GENOMIC DNA]</scope>
    <source>
        <strain evidence="2 3">LRS4.154</strain>
    </source>
</reference>
<feature type="domain" description="AB hydrolase-1" evidence="1">
    <location>
        <begin position="52"/>
        <end position="289"/>
    </location>
</feature>